<dbReference type="HOGENOM" id="CLU_2359289_0_0_1"/>
<dbReference type="RefSeq" id="XP_003170020.1">
    <property type="nucleotide sequence ID" value="XM_003169972.1"/>
</dbReference>
<dbReference type="GeneID" id="10025255"/>
<sequence length="96" mass="10907">MFSDCPSIREQSKAKWHCVISEPAPLRQHQHVHRMTVLDGEMKVLYHSIFGDMTGERRDAVPSASRGRHGLNEAKDRKTWGASEIDINPRESGIPE</sequence>
<proteinExistence type="predicted"/>
<dbReference type="VEuPathDB" id="FungiDB:MGYG_08199"/>
<dbReference type="InParanoid" id="E4V5B1"/>
<evidence type="ECO:0000313" key="2">
    <source>
        <dbReference type="EMBL" id="EFR05185.1"/>
    </source>
</evidence>
<gene>
    <name evidence="2" type="ORF">MGYG_08199</name>
</gene>
<accession>E4V5B1</accession>
<protein>
    <submittedName>
        <fullName evidence="2">Uncharacterized protein</fullName>
    </submittedName>
</protein>
<dbReference type="AlphaFoldDB" id="E4V5B1"/>
<organism evidence="3">
    <name type="scientific">Arthroderma gypseum (strain ATCC MYA-4604 / CBS 118893)</name>
    <name type="common">Microsporum gypseum</name>
    <dbReference type="NCBI Taxonomy" id="535722"/>
    <lineage>
        <taxon>Eukaryota</taxon>
        <taxon>Fungi</taxon>
        <taxon>Dikarya</taxon>
        <taxon>Ascomycota</taxon>
        <taxon>Pezizomycotina</taxon>
        <taxon>Eurotiomycetes</taxon>
        <taxon>Eurotiomycetidae</taxon>
        <taxon>Onygenales</taxon>
        <taxon>Arthrodermataceae</taxon>
        <taxon>Nannizzia</taxon>
    </lineage>
</organism>
<dbReference type="EMBL" id="DS989829">
    <property type="protein sequence ID" value="EFR05185.1"/>
    <property type="molecule type" value="Genomic_DNA"/>
</dbReference>
<feature type="region of interest" description="Disordered" evidence="1">
    <location>
        <begin position="57"/>
        <end position="76"/>
    </location>
</feature>
<evidence type="ECO:0000256" key="1">
    <source>
        <dbReference type="SAM" id="MobiDB-lite"/>
    </source>
</evidence>
<name>E4V5B1_ARTGP</name>
<keyword evidence="3" id="KW-1185">Reference proteome</keyword>
<evidence type="ECO:0000313" key="3">
    <source>
        <dbReference type="Proteomes" id="UP000002669"/>
    </source>
</evidence>
<dbReference type="Proteomes" id="UP000002669">
    <property type="component" value="Unassembled WGS sequence"/>
</dbReference>
<reference evidence="3" key="1">
    <citation type="journal article" date="2012" name="MBio">
        <title>Comparative genome analysis of Trichophyton rubrum and related dermatophytes reveals candidate genes involved in infection.</title>
        <authorList>
            <person name="Martinez D.A."/>
            <person name="Oliver B.G."/>
            <person name="Graeser Y."/>
            <person name="Goldberg J.M."/>
            <person name="Li W."/>
            <person name="Martinez-Rossi N.M."/>
            <person name="Monod M."/>
            <person name="Shelest E."/>
            <person name="Barton R.C."/>
            <person name="Birch E."/>
            <person name="Brakhage A.A."/>
            <person name="Chen Z."/>
            <person name="Gurr S.J."/>
            <person name="Heiman D."/>
            <person name="Heitman J."/>
            <person name="Kosti I."/>
            <person name="Rossi A."/>
            <person name="Saif S."/>
            <person name="Samalova M."/>
            <person name="Saunders C.W."/>
            <person name="Shea T."/>
            <person name="Summerbell R.C."/>
            <person name="Xu J."/>
            <person name="Young S."/>
            <person name="Zeng Q."/>
            <person name="Birren B.W."/>
            <person name="Cuomo C.A."/>
            <person name="White T.C."/>
        </authorList>
    </citation>
    <scope>NUCLEOTIDE SEQUENCE [LARGE SCALE GENOMIC DNA]</scope>
    <source>
        <strain evidence="3">ATCC MYA-4604 / CBS 118893</strain>
    </source>
</reference>